<keyword evidence="2" id="KW-1185">Reference proteome</keyword>
<gene>
    <name evidence="1" type="ORF">EYF80_005016</name>
</gene>
<dbReference type="AlphaFoldDB" id="A0A4Z2J3T1"/>
<name>A0A4Z2J3T1_9TELE</name>
<reference evidence="1 2" key="1">
    <citation type="submission" date="2019-03" db="EMBL/GenBank/DDBJ databases">
        <title>First draft genome of Liparis tanakae, snailfish: a comprehensive survey of snailfish specific genes.</title>
        <authorList>
            <person name="Kim W."/>
            <person name="Song I."/>
            <person name="Jeong J.-H."/>
            <person name="Kim D."/>
            <person name="Kim S."/>
            <person name="Ryu S."/>
            <person name="Song J.Y."/>
            <person name="Lee S.K."/>
        </authorList>
    </citation>
    <scope>NUCLEOTIDE SEQUENCE [LARGE SCALE GENOMIC DNA]</scope>
    <source>
        <tissue evidence="1">Muscle</tissue>
    </source>
</reference>
<comment type="caution">
    <text evidence="1">The sequence shown here is derived from an EMBL/GenBank/DDBJ whole genome shotgun (WGS) entry which is preliminary data.</text>
</comment>
<sequence length="96" mass="11051">MEPHRMGWEPRDEYCCPRARDLQGERLVRGRRTGTRLCIRVQHRSRPGEGRGYRPTSGLGYKLLVVALQFNEAEAAALAHPADIPEFKRRGLHSVW</sequence>
<evidence type="ECO:0000313" key="2">
    <source>
        <dbReference type="Proteomes" id="UP000314294"/>
    </source>
</evidence>
<evidence type="ECO:0000313" key="1">
    <source>
        <dbReference type="EMBL" id="TNN84601.1"/>
    </source>
</evidence>
<protein>
    <submittedName>
        <fullName evidence="1">Uncharacterized protein</fullName>
    </submittedName>
</protein>
<dbReference type="EMBL" id="SRLO01000025">
    <property type="protein sequence ID" value="TNN84601.1"/>
    <property type="molecule type" value="Genomic_DNA"/>
</dbReference>
<dbReference type="Proteomes" id="UP000314294">
    <property type="component" value="Unassembled WGS sequence"/>
</dbReference>
<organism evidence="1 2">
    <name type="scientific">Liparis tanakae</name>
    <name type="common">Tanaka's snailfish</name>
    <dbReference type="NCBI Taxonomy" id="230148"/>
    <lineage>
        <taxon>Eukaryota</taxon>
        <taxon>Metazoa</taxon>
        <taxon>Chordata</taxon>
        <taxon>Craniata</taxon>
        <taxon>Vertebrata</taxon>
        <taxon>Euteleostomi</taxon>
        <taxon>Actinopterygii</taxon>
        <taxon>Neopterygii</taxon>
        <taxon>Teleostei</taxon>
        <taxon>Neoteleostei</taxon>
        <taxon>Acanthomorphata</taxon>
        <taxon>Eupercaria</taxon>
        <taxon>Perciformes</taxon>
        <taxon>Cottioidei</taxon>
        <taxon>Cottales</taxon>
        <taxon>Liparidae</taxon>
        <taxon>Liparis</taxon>
    </lineage>
</organism>
<proteinExistence type="predicted"/>
<accession>A0A4Z2J3T1</accession>